<evidence type="ECO:0000313" key="3">
    <source>
        <dbReference type="EMBL" id="GFS43605.1"/>
    </source>
</evidence>
<dbReference type="Proteomes" id="UP000585474">
    <property type="component" value="Unassembled WGS sequence"/>
</dbReference>
<dbReference type="Pfam" id="PF14111">
    <property type="entry name" value="DUF4283"/>
    <property type="match status" value="1"/>
</dbReference>
<evidence type="ECO:0000256" key="1">
    <source>
        <dbReference type="SAM" id="MobiDB-lite"/>
    </source>
</evidence>
<dbReference type="InterPro" id="IPR025558">
    <property type="entry name" value="DUF4283"/>
</dbReference>
<reference evidence="4" key="1">
    <citation type="submission" date="2019-07" db="EMBL/GenBank/DDBJ databases">
        <title>De Novo Assembly of kiwifruit Actinidia rufa.</title>
        <authorList>
            <person name="Sugita-Konishi S."/>
            <person name="Sato K."/>
            <person name="Mori E."/>
            <person name="Abe Y."/>
            <person name="Kisaki G."/>
            <person name="Hamano K."/>
            <person name="Suezawa K."/>
            <person name="Otani M."/>
            <person name="Fukuda T."/>
            <person name="Manabe T."/>
            <person name="Gomi K."/>
            <person name="Tabuchi M."/>
            <person name="Akimitsu K."/>
            <person name="Kataoka I."/>
        </authorList>
    </citation>
    <scope>NUCLEOTIDE SEQUENCE [LARGE SCALE GENOMIC DNA]</scope>
    <source>
        <strain evidence="4">cv. Fuchu</strain>
    </source>
</reference>
<sequence>MQMGKSNKHRKKGQDPSSKLEEDPILVVASARPDKGSHGGETSASSITVKHIEIDGRSIAVMFHNGATVSNEADIEVHENLSEVPKQGPGEDTSRNQLEDVLQTLGDEDSSSLLGVRQNAQEKPQCESPAAGKGPIPLGEVDFQGSNCSWERCLVGYFGGDPRKTSPNQIVASWKVHTSIQFHGSEWVIFQFGSIEDQAKVLENGPYIIYGNPLLLKPMSKYFSFGKEAINTFPSFIIWGTPAYEEVTNLESSDILESILENPETEHRLAQPPEPNPRASLYHPSSVGGEIYRELANQIASEELQSKLQQASKIQKDSSATGTLNKGIVQPAKRHAQVIKASDKVSSSSPNPSLSGVLKFLKTNKVAIMGIMETKLNHQMFEGIARNKFFGWRVANNFIHHPNGRILVIWKEDLVQLDIVEAKDQDCTGLNSDMVSRGKRLDPGQAVNLTQQVTKEEIKNALFSIGEDKSPCPDSFSFCFFKKAWDIMGKDFIAAVMEFFSSG</sequence>
<dbReference type="AlphaFoldDB" id="A0A7J0DXG4"/>
<dbReference type="OrthoDB" id="1932741at2759"/>
<name>A0A7J0DXG4_9ERIC</name>
<accession>A0A7J0DXG4</accession>
<keyword evidence="4" id="KW-1185">Reference proteome</keyword>
<dbReference type="EMBL" id="BJWL01000423">
    <property type="protein sequence ID" value="GFS43605.1"/>
    <property type="molecule type" value="Genomic_DNA"/>
</dbReference>
<evidence type="ECO:0000259" key="2">
    <source>
        <dbReference type="Pfam" id="PF14111"/>
    </source>
</evidence>
<comment type="caution">
    <text evidence="3">The sequence shown here is derived from an EMBL/GenBank/DDBJ whole genome shotgun (WGS) entry which is preliminary data.</text>
</comment>
<evidence type="ECO:0000313" key="4">
    <source>
        <dbReference type="Proteomes" id="UP000585474"/>
    </source>
</evidence>
<feature type="region of interest" description="Disordered" evidence="1">
    <location>
        <begin position="1"/>
        <end position="47"/>
    </location>
</feature>
<feature type="compositionally biased region" description="Basic residues" evidence="1">
    <location>
        <begin position="1"/>
        <end position="12"/>
    </location>
</feature>
<gene>
    <name evidence="3" type="ORF">Acr_00g0086040</name>
</gene>
<organism evidence="3 4">
    <name type="scientific">Actinidia rufa</name>
    <dbReference type="NCBI Taxonomy" id="165716"/>
    <lineage>
        <taxon>Eukaryota</taxon>
        <taxon>Viridiplantae</taxon>
        <taxon>Streptophyta</taxon>
        <taxon>Embryophyta</taxon>
        <taxon>Tracheophyta</taxon>
        <taxon>Spermatophyta</taxon>
        <taxon>Magnoliopsida</taxon>
        <taxon>eudicotyledons</taxon>
        <taxon>Gunneridae</taxon>
        <taxon>Pentapetalae</taxon>
        <taxon>asterids</taxon>
        <taxon>Ericales</taxon>
        <taxon>Actinidiaceae</taxon>
        <taxon>Actinidia</taxon>
    </lineage>
</organism>
<proteinExistence type="predicted"/>
<feature type="domain" description="DUF4283" evidence="2">
    <location>
        <begin position="149"/>
        <end position="225"/>
    </location>
</feature>
<protein>
    <recommendedName>
        <fullName evidence="2">DUF4283 domain-containing protein</fullName>
    </recommendedName>
</protein>